<evidence type="ECO:0000259" key="2">
    <source>
        <dbReference type="PROSITE" id="PS51406"/>
    </source>
</evidence>
<dbReference type="InterPro" id="IPR014716">
    <property type="entry name" value="Fibrinogen_a/b/g_C_1"/>
</dbReference>
<dbReference type="AlphaFoldDB" id="A0A182T1Z5"/>
<dbReference type="SMART" id="SM00186">
    <property type="entry name" value="FBG"/>
    <property type="match status" value="1"/>
</dbReference>
<protein>
    <recommendedName>
        <fullName evidence="2">Fibrinogen C-terminal domain-containing protein</fullName>
    </recommendedName>
</protein>
<evidence type="ECO:0000256" key="1">
    <source>
        <dbReference type="SAM" id="SignalP"/>
    </source>
</evidence>
<dbReference type="GO" id="GO:0005615">
    <property type="term" value="C:extracellular space"/>
    <property type="evidence" value="ECO:0007669"/>
    <property type="project" value="TreeGrafter"/>
</dbReference>
<organism evidence="3 4">
    <name type="scientific">Anopheles maculatus</name>
    <dbReference type="NCBI Taxonomy" id="74869"/>
    <lineage>
        <taxon>Eukaryota</taxon>
        <taxon>Metazoa</taxon>
        <taxon>Ecdysozoa</taxon>
        <taxon>Arthropoda</taxon>
        <taxon>Hexapoda</taxon>
        <taxon>Insecta</taxon>
        <taxon>Pterygota</taxon>
        <taxon>Neoptera</taxon>
        <taxon>Endopterygota</taxon>
        <taxon>Diptera</taxon>
        <taxon>Nematocera</taxon>
        <taxon>Culicoidea</taxon>
        <taxon>Culicidae</taxon>
        <taxon>Anophelinae</taxon>
        <taxon>Anopheles</taxon>
        <taxon>Anopheles maculatus group</taxon>
    </lineage>
</organism>
<dbReference type="Proteomes" id="UP000075901">
    <property type="component" value="Unassembled WGS sequence"/>
</dbReference>
<dbReference type="InterPro" id="IPR036056">
    <property type="entry name" value="Fibrinogen-like_C"/>
</dbReference>
<name>A0A182T1Z5_9DIPT</name>
<dbReference type="InterPro" id="IPR002181">
    <property type="entry name" value="Fibrinogen_a/b/g_C_dom"/>
</dbReference>
<dbReference type="Pfam" id="PF00147">
    <property type="entry name" value="Fibrinogen_C"/>
    <property type="match status" value="2"/>
</dbReference>
<accession>A0A182T1Z5</accession>
<dbReference type="PANTHER" id="PTHR19143">
    <property type="entry name" value="FIBRINOGEN/TENASCIN/ANGIOPOEITIN"/>
    <property type="match status" value="1"/>
</dbReference>
<dbReference type="VEuPathDB" id="VectorBase:AMAM018008"/>
<keyword evidence="1" id="KW-0732">Signal</keyword>
<proteinExistence type="predicted"/>
<feature type="chain" id="PRO_5008136350" description="Fibrinogen C-terminal domain-containing protein" evidence="1">
    <location>
        <begin position="23"/>
        <end position="278"/>
    </location>
</feature>
<sequence>MKFVNVIAAALIISEMASQPQATTTPTGFGFELLQAQLEAFESRMQKQLDAIQQNTKLNRIELETIKKNTAESLRNKDSGVYLVNLNLSLNTSFEVYRDGSNNHGFGSNWTVFQRRFDGSVDFNRNWTEYKNGFGNLHREHWLGLEKLKRILDTGRHELLIVMEDFEGVTAFAKYDNFRIGNESEMYTLQSLGAYSGIAGDSFSTQLNCKFATSDQDNVGNNLNGIYLPGGKQTTNKGIHWYFFRGYYYSLKATKMMIRPYAGLDIKSRLLAAGVNVS</sequence>
<feature type="domain" description="Fibrinogen C-terminal" evidence="2">
    <location>
        <begin position="61"/>
        <end position="262"/>
    </location>
</feature>
<dbReference type="Gene3D" id="3.90.215.10">
    <property type="entry name" value="Gamma Fibrinogen, chain A, domain 1"/>
    <property type="match status" value="1"/>
</dbReference>
<dbReference type="CDD" id="cd00087">
    <property type="entry name" value="FReD"/>
    <property type="match status" value="1"/>
</dbReference>
<reference evidence="4" key="1">
    <citation type="submission" date="2013-09" db="EMBL/GenBank/DDBJ databases">
        <title>The Genome Sequence of Anopheles maculatus species B.</title>
        <authorList>
            <consortium name="The Broad Institute Genomics Platform"/>
            <person name="Neafsey D.E."/>
            <person name="Besansky N."/>
            <person name="Howell P."/>
            <person name="Walton C."/>
            <person name="Young S.K."/>
            <person name="Zeng Q."/>
            <person name="Gargeya S."/>
            <person name="Fitzgerald M."/>
            <person name="Haas B."/>
            <person name="Abouelleil A."/>
            <person name="Allen A.W."/>
            <person name="Alvarado L."/>
            <person name="Arachchi H.M."/>
            <person name="Berlin A.M."/>
            <person name="Chapman S.B."/>
            <person name="Gainer-Dewar J."/>
            <person name="Goldberg J."/>
            <person name="Griggs A."/>
            <person name="Gujja S."/>
            <person name="Hansen M."/>
            <person name="Howarth C."/>
            <person name="Imamovic A."/>
            <person name="Ireland A."/>
            <person name="Larimer J."/>
            <person name="McCowan C."/>
            <person name="Murphy C."/>
            <person name="Pearson M."/>
            <person name="Poon T.W."/>
            <person name="Priest M."/>
            <person name="Roberts A."/>
            <person name="Saif S."/>
            <person name="Shea T."/>
            <person name="Sisk P."/>
            <person name="Sykes S."/>
            <person name="Wortman J."/>
            <person name="Nusbaum C."/>
            <person name="Birren B."/>
        </authorList>
    </citation>
    <scope>NUCLEOTIDE SEQUENCE [LARGE SCALE GENOMIC DNA]</scope>
    <source>
        <strain evidence="4">maculatus3</strain>
    </source>
</reference>
<evidence type="ECO:0000313" key="4">
    <source>
        <dbReference type="Proteomes" id="UP000075901"/>
    </source>
</evidence>
<keyword evidence="4" id="KW-1185">Reference proteome</keyword>
<dbReference type="EnsemblMetazoa" id="AMAM018008-RA">
    <property type="protein sequence ID" value="AMAM018008-PA"/>
    <property type="gene ID" value="AMAM018008"/>
</dbReference>
<dbReference type="Gene3D" id="4.10.530.10">
    <property type="entry name" value="Gamma-fibrinogen Carboxyl Terminal Fragment, domain 2"/>
    <property type="match status" value="1"/>
</dbReference>
<feature type="signal peptide" evidence="1">
    <location>
        <begin position="1"/>
        <end position="22"/>
    </location>
</feature>
<dbReference type="InterPro" id="IPR050373">
    <property type="entry name" value="Fibrinogen_C-term_domain"/>
</dbReference>
<dbReference type="SUPFAM" id="SSF56496">
    <property type="entry name" value="Fibrinogen C-terminal domain-like"/>
    <property type="match status" value="1"/>
</dbReference>
<reference evidence="3" key="2">
    <citation type="submission" date="2020-05" db="UniProtKB">
        <authorList>
            <consortium name="EnsemblMetazoa"/>
        </authorList>
    </citation>
    <scope>IDENTIFICATION</scope>
    <source>
        <strain evidence="3">maculatus3</strain>
    </source>
</reference>
<evidence type="ECO:0000313" key="3">
    <source>
        <dbReference type="EnsemblMetazoa" id="AMAM018008-PA"/>
    </source>
</evidence>
<dbReference type="PANTHER" id="PTHR19143:SF327">
    <property type="entry name" value="FI21813P1-RELATED"/>
    <property type="match status" value="1"/>
</dbReference>
<dbReference type="PROSITE" id="PS51406">
    <property type="entry name" value="FIBRINOGEN_C_2"/>
    <property type="match status" value="1"/>
</dbReference>